<organism evidence="1 2">
    <name type="scientific">Kaistia hirudinis</name>
    <dbReference type="NCBI Taxonomy" id="1293440"/>
    <lineage>
        <taxon>Bacteria</taxon>
        <taxon>Pseudomonadati</taxon>
        <taxon>Pseudomonadota</taxon>
        <taxon>Alphaproteobacteria</taxon>
        <taxon>Hyphomicrobiales</taxon>
        <taxon>Kaistiaceae</taxon>
        <taxon>Kaistia</taxon>
    </lineage>
</organism>
<comment type="caution">
    <text evidence="1">The sequence shown here is derived from an EMBL/GenBank/DDBJ whole genome shotgun (WGS) entry which is preliminary data.</text>
</comment>
<dbReference type="EMBL" id="JACIDS010000003">
    <property type="protein sequence ID" value="MBB3931222.1"/>
    <property type="molecule type" value="Genomic_DNA"/>
</dbReference>
<keyword evidence="1" id="KW-0560">Oxidoreductase</keyword>
<sequence length="58" mass="6758">MTEQDQDLTDQERALMARIDQLIVVHGGDLRGVIETLLLAYDDRREQISTGYVRRRAR</sequence>
<protein>
    <submittedName>
        <fullName evidence="1">Alkylhydroperoxidase family enzyme</fullName>
    </submittedName>
</protein>
<evidence type="ECO:0000313" key="2">
    <source>
        <dbReference type="Proteomes" id="UP000553963"/>
    </source>
</evidence>
<accession>A0A840ANL7</accession>
<evidence type="ECO:0000313" key="1">
    <source>
        <dbReference type="EMBL" id="MBB3931222.1"/>
    </source>
</evidence>
<reference evidence="1 2" key="1">
    <citation type="submission" date="2020-08" db="EMBL/GenBank/DDBJ databases">
        <title>Genomic Encyclopedia of Type Strains, Phase IV (KMG-IV): sequencing the most valuable type-strain genomes for metagenomic binning, comparative biology and taxonomic classification.</title>
        <authorList>
            <person name="Goeker M."/>
        </authorList>
    </citation>
    <scope>NUCLEOTIDE SEQUENCE [LARGE SCALE GENOMIC DNA]</scope>
    <source>
        <strain evidence="1 2">DSM 25966</strain>
    </source>
</reference>
<dbReference type="GO" id="GO:0004601">
    <property type="term" value="F:peroxidase activity"/>
    <property type="evidence" value="ECO:0007669"/>
    <property type="project" value="UniProtKB-KW"/>
</dbReference>
<dbReference type="RefSeq" id="WP_183398881.1">
    <property type="nucleotide sequence ID" value="NZ_JACIDS010000003.1"/>
</dbReference>
<dbReference type="AlphaFoldDB" id="A0A840ANL7"/>
<proteinExistence type="predicted"/>
<keyword evidence="1" id="KW-0575">Peroxidase</keyword>
<name>A0A840ANL7_9HYPH</name>
<dbReference type="Proteomes" id="UP000553963">
    <property type="component" value="Unassembled WGS sequence"/>
</dbReference>
<keyword evidence="2" id="KW-1185">Reference proteome</keyword>
<gene>
    <name evidence="1" type="ORF">GGR25_002272</name>
</gene>